<feature type="domain" description="Alpha-2-macroglobulin" evidence="2">
    <location>
        <begin position="1271"/>
        <end position="1361"/>
    </location>
</feature>
<organism evidence="3 4">
    <name type="scientific">Splendidivirga corallicola</name>
    <dbReference type="NCBI Taxonomy" id="3051826"/>
    <lineage>
        <taxon>Bacteria</taxon>
        <taxon>Pseudomonadati</taxon>
        <taxon>Bacteroidota</taxon>
        <taxon>Cytophagia</taxon>
        <taxon>Cytophagales</taxon>
        <taxon>Splendidivirgaceae</taxon>
        <taxon>Splendidivirga</taxon>
    </lineage>
</organism>
<dbReference type="InterPro" id="IPR001599">
    <property type="entry name" value="Macroglobln_a2"/>
</dbReference>
<dbReference type="SUPFAM" id="SSF48239">
    <property type="entry name" value="Terpenoid cyclases/Protein prenyltransferases"/>
    <property type="match status" value="1"/>
</dbReference>
<dbReference type="Proteomes" id="UP001172082">
    <property type="component" value="Unassembled WGS sequence"/>
</dbReference>
<dbReference type="InterPro" id="IPR041246">
    <property type="entry name" value="Bact_MG10"/>
</dbReference>
<comment type="caution">
    <text evidence="3">The sequence shown here is derived from an EMBL/GenBank/DDBJ whole genome shotgun (WGS) entry which is preliminary data.</text>
</comment>
<dbReference type="EMBL" id="JAUJEA010000010">
    <property type="protein sequence ID" value="MDN5204129.1"/>
    <property type="molecule type" value="Genomic_DNA"/>
</dbReference>
<reference evidence="3" key="1">
    <citation type="submission" date="2023-06" db="EMBL/GenBank/DDBJ databases">
        <title>Genomic of Parafulvivirga corallium.</title>
        <authorList>
            <person name="Wang G."/>
        </authorList>
    </citation>
    <scope>NUCLEOTIDE SEQUENCE</scope>
    <source>
        <strain evidence="3">BMA10</strain>
    </source>
</reference>
<dbReference type="InterPro" id="IPR008930">
    <property type="entry name" value="Terpenoid_cyclase/PrenylTrfase"/>
</dbReference>
<dbReference type="Gene3D" id="2.20.130.20">
    <property type="match status" value="1"/>
</dbReference>
<dbReference type="Gene3D" id="1.50.10.20">
    <property type="match status" value="1"/>
</dbReference>
<evidence type="ECO:0000256" key="1">
    <source>
        <dbReference type="ARBA" id="ARBA00010556"/>
    </source>
</evidence>
<dbReference type="Pfam" id="PF17973">
    <property type="entry name" value="bMG10"/>
    <property type="match status" value="1"/>
</dbReference>
<dbReference type="Pfam" id="PF01835">
    <property type="entry name" value="MG2"/>
    <property type="match status" value="1"/>
</dbReference>
<protein>
    <submittedName>
        <fullName evidence="3">Alpha-2-macroglobulin family protein</fullName>
    </submittedName>
</protein>
<dbReference type="PANTHER" id="PTHR40094">
    <property type="entry name" value="ALPHA-2-MACROGLOBULIN HOMOLOG"/>
    <property type="match status" value="1"/>
</dbReference>
<name>A0ABT8KTQ1_9BACT</name>
<accession>A0ABT8KTQ1</accession>
<dbReference type="SMART" id="SM01360">
    <property type="entry name" value="A2M"/>
    <property type="match status" value="1"/>
</dbReference>
<comment type="similarity">
    <text evidence="1">Belongs to the protease inhibitor I39 (alpha-2-macroglobulin) family. Bacterial alpha-2-macroglobulin subfamily.</text>
</comment>
<dbReference type="InterPro" id="IPR002890">
    <property type="entry name" value="MG2"/>
</dbReference>
<dbReference type="InterPro" id="IPR051802">
    <property type="entry name" value="YfhM-like"/>
</dbReference>
<evidence type="ECO:0000313" key="4">
    <source>
        <dbReference type="Proteomes" id="UP001172082"/>
    </source>
</evidence>
<keyword evidence="4" id="KW-1185">Reference proteome</keyword>
<dbReference type="PANTHER" id="PTHR40094:SF1">
    <property type="entry name" value="UBIQUITIN DOMAIN-CONTAINING PROTEIN"/>
    <property type="match status" value="1"/>
</dbReference>
<proteinExistence type="inferred from homology"/>
<sequence length="2042" mass="236291">MKKLTIYFLTISTFLVISGFFLLRENKSVARDHFEGPLYQNDYKELWKQVDSLSSKELPESALKIVDRIYELAKRESNQAQIVKAIIHQMKFRSYKEEKSLVASIHLLKKEIEQSSYPAKALLQSMLAELHWQFYQRNRYVFLNRSESLDEGEDIQTWSINKLIKETTQLYKASLSQRDQLKHFSIDHYKVLLGGDSTSRYLRPTLFDLIANRALTFYASEEATLTNAQDQFTINNPGYLADYKTFTSFSIKSSDTNSLKYNALLLYQDLMNFHLNDKEPDALIDVDLQRLSMVRMNSTIENSDTRYFEALEKGHNAFNEHTGSTNYQFAMANYLIETANKYEPLKSEAHQWDLKKAFEVCENAITRFPGSFGAKNCEQLKNNILRKHLDLKFEEVNLPDQPLRSLVTYKNINTIHLKLVKLNPLETDSLSRWRIHNNKEKEKILSLLRRKNALKIWEQSLPDDKDYQSHKTEIKIPALSIGSYAILVANNKEFEKSPETLLNYTLFRVSNLNFVARSRNGLTEFYVTDRHSGKPLKDISTSFYHQKYNSRTRTYSSRLVSEKRTDENGYVKFKSSRSDRNYLVWFVNRHDSLRFNHYYDYWGNDRERSQTQTYFFTDRGIYRPGQTIYFKGMVVRKQDRDVTPLAGQKMKVRFLDTNWEEIATETFVTNEFGTFQGSFTAPVGKLNGKMHLQTDHGSVSFSVEEYKRPTFEVKFDSLKVTPQLNDHVTISGSATSYSGANIDQADVRYRVVRNVYLPYFGYRSWTVPSFARDVEIKQGRLKTNVDGSFELDFPALPDLTANRQDKPVFTFTIYVDVTDLNGETRSNTMNVNLSYETFKITATIAENVPKEGTNKFELHSANIQDVFIPLSGEIVVYQLKQPNRIFRKRLWERPDRFTMTEGTYYKEFPYDVYDDEDQPSSWEKGAIVFRENFDTGKKRHFEIDNLKKWKDGAYFIRIKAENDQGQSSSFEHYFNVFAQKKTGVPISMENWLTILKDNGEPGEKALFRVGTGADYSSVLYEIEHNGKILKSCWEETGKKQKQIEVPITEDFRGNFVVHFMMMQHSRVYHKTVIVKVPRTDKKLEIETITFRNKLEPGGKEEWRFKIKGPDQNKVLSEMVATLYDASLDTFQPLSWPAVFQGTYYPKVSWGTDYRWNRLANARPFPGNQINFPHVQFRTYEELNWFGYYQGRNYLRRVRLVNQGNQELNEIVGSTFGVEAAKEELALEEKVLVLDSEESEVEGDLDGQEKPSLQNQQSAPLAPVIRTNFNETAFFYPQLKTDENGEIAISFTVPESLTRWRLLGFAHTKDLKHGSIEKETITQKELMISANAPRFFREGDQIVFTAKLFNLANGSINGEAELQLFNALNMHPLNATMIKGTNKQSFQVSKDQSTVVKWSLVIPEGINAVTYRVSAKAGNFTDGEEMTIPLLTNRMLVTESLPLSIRRSGKKTYTFDKLLQAGKSPTLKNERLTVEISTNPAWYAVQALPYMMEYPYECAEQVFSRYYANSIASHVAHANPGIKQIFDQWKSQTKGNKDALLSNLVKNQELKSVLLEESPWVMQAKDEGERKKRLALLFDLNRMENEQQRAMDKLLELQLGNGGFPWFAGMRDNRYITQHIVAGFGHLQQLGVERNRINSDVQNTIRQAVNYLDARMYEAYLHQNDNPGLKQRHISHIESHYLYARSFFKEFPLLDKHQEALNHFLKLAKKSWVGQGVYQQAMLALALHRWEDKKTPASILKSLKERAIVSEELGTYWKSNNGGYYWYQAPIETQALLIELFTELEENQELIEGMKIWLLKQKQTQDWKTTKATAEACYALLLQGTDLLGQSSDIKLKLGNVEFDPQNTQSQEAGTGYVKKSWAPSEFSNDMGKIEVVQSKDQLAWGAVYWQYFEQLDKITPATTPLKLKKQLFLSKNTPDGPVIEAIDENKKLKPGDLIKVRVELRSDRTMEFIHLKDMRASCFEPVNVLSGYRYQDGLGYYQSTKDASMNFFIAHLPKGTYVLEYDLRVTHEGDFSNGITTVQSMYAPEFASHSEGNRVMVN</sequence>
<dbReference type="RefSeq" id="WP_346754153.1">
    <property type="nucleotide sequence ID" value="NZ_JAUJEA010000010.1"/>
</dbReference>
<gene>
    <name evidence="3" type="ORF">QQ008_22240</name>
</gene>
<dbReference type="Pfam" id="PF00207">
    <property type="entry name" value="A2M"/>
    <property type="match status" value="1"/>
</dbReference>
<evidence type="ECO:0000313" key="3">
    <source>
        <dbReference type="EMBL" id="MDN5204129.1"/>
    </source>
</evidence>
<evidence type="ECO:0000259" key="2">
    <source>
        <dbReference type="SMART" id="SM01360"/>
    </source>
</evidence>
<dbReference type="Gene3D" id="2.60.40.1930">
    <property type="match status" value="1"/>
</dbReference>